<gene>
    <name evidence="8" type="ORF">C9I47_2573</name>
    <name evidence="9" type="ORF">FKV24_009990</name>
</gene>
<keyword evidence="4" id="KW-1133">Transmembrane helix</keyword>
<evidence type="ECO:0000313" key="8">
    <source>
        <dbReference type="EMBL" id="AWV08250.1"/>
    </source>
</evidence>
<protein>
    <submittedName>
        <fullName evidence="8 9">Sulfotransferase</fullName>
    </submittedName>
</protein>
<dbReference type="RefSeq" id="WP_111267290.1">
    <property type="nucleotide sequence ID" value="NZ_CP029843.1"/>
</dbReference>
<evidence type="ECO:0000256" key="6">
    <source>
        <dbReference type="ARBA" id="ARBA00023136"/>
    </source>
</evidence>
<dbReference type="Proteomes" id="UP000320431">
    <property type="component" value="Unassembled WGS sequence"/>
</dbReference>
<proteinExistence type="predicted"/>
<dbReference type="InterPro" id="IPR018011">
    <property type="entry name" value="Carb_sulfotrans_8-10"/>
</dbReference>
<dbReference type="EMBL" id="CP029843">
    <property type="protein sequence ID" value="AWV08250.1"/>
    <property type="molecule type" value="Genomic_DNA"/>
</dbReference>
<evidence type="ECO:0000256" key="5">
    <source>
        <dbReference type="ARBA" id="ARBA00023034"/>
    </source>
</evidence>
<dbReference type="Proteomes" id="UP000249447">
    <property type="component" value="Chromosome"/>
</dbReference>
<keyword evidence="3" id="KW-0812">Transmembrane</keyword>
<evidence type="ECO:0000313" key="10">
    <source>
        <dbReference type="Proteomes" id="UP000249447"/>
    </source>
</evidence>
<dbReference type="SUPFAM" id="SSF52540">
    <property type="entry name" value="P-loop containing nucleoside triphosphate hydrolases"/>
    <property type="match status" value="1"/>
</dbReference>
<dbReference type="Gene3D" id="3.40.50.300">
    <property type="entry name" value="P-loop containing nucleotide triphosphate hydrolases"/>
    <property type="match status" value="1"/>
</dbReference>
<dbReference type="GO" id="GO:0016020">
    <property type="term" value="C:membrane"/>
    <property type="evidence" value="ECO:0007669"/>
    <property type="project" value="InterPro"/>
</dbReference>
<comment type="subcellular location">
    <subcellularLocation>
        <location evidence="1">Golgi apparatus membrane</location>
        <topology evidence="1">Single-pass type II membrane protein</topology>
    </subcellularLocation>
</comment>
<dbReference type="AlphaFoldDB" id="A0A2U9TJS9"/>
<evidence type="ECO:0000313" key="9">
    <source>
        <dbReference type="EMBL" id="KAB8188557.1"/>
    </source>
</evidence>
<dbReference type="EMBL" id="VICD02000163">
    <property type="protein sequence ID" value="KAB8188557.1"/>
    <property type="molecule type" value="Genomic_DNA"/>
</dbReference>
<dbReference type="OrthoDB" id="288532at2"/>
<evidence type="ECO:0000256" key="7">
    <source>
        <dbReference type="ARBA" id="ARBA00023180"/>
    </source>
</evidence>
<evidence type="ECO:0000256" key="3">
    <source>
        <dbReference type="ARBA" id="ARBA00022692"/>
    </source>
</evidence>
<evidence type="ECO:0000256" key="4">
    <source>
        <dbReference type="ARBA" id="ARBA00022989"/>
    </source>
</evidence>
<keyword evidence="10" id="KW-1185">Reference proteome</keyword>
<dbReference type="KEGG" id="lmb:C9I47_2573"/>
<keyword evidence="6" id="KW-0472">Membrane</keyword>
<evidence type="ECO:0000256" key="2">
    <source>
        <dbReference type="ARBA" id="ARBA00022679"/>
    </source>
</evidence>
<organism evidence="8 10">
    <name type="scientific">Marilutibacter maris</name>
    <dbReference type="NCBI Taxonomy" id="1605891"/>
    <lineage>
        <taxon>Bacteria</taxon>
        <taxon>Pseudomonadati</taxon>
        <taxon>Pseudomonadota</taxon>
        <taxon>Gammaproteobacteria</taxon>
        <taxon>Lysobacterales</taxon>
        <taxon>Lysobacteraceae</taxon>
        <taxon>Marilutibacter</taxon>
    </lineage>
</organism>
<evidence type="ECO:0000256" key="1">
    <source>
        <dbReference type="ARBA" id="ARBA00004323"/>
    </source>
</evidence>
<dbReference type="GO" id="GO:0016051">
    <property type="term" value="P:carbohydrate biosynthetic process"/>
    <property type="evidence" value="ECO:0007669"/>
    <property type="project" value="InterPro"/>
</dbReference>
<dbReference type="InterPro" id="IPR005331">
    <property type="entry name" value="Sulfotransferase"/>
</dbReference>
<reference evidence="9 11" key="2">
    <citation type="submission" date="2019-10" db="EMBL/GenBank/DDBJ databases">
        <title>Lysobacter alkalisoli sp. nov., isolated from saline-alkaline soil.</title>
        <authorList>
            <person name="Sun J.-Q."/>
        </authorList>
    </citation>
    <scope>NUCLEOTIDE SEQUENCE [LARGE SCALE GENOMIC DNA]</scope>
    <source>
        <strain evidence="9 11">KCTC 42381</strain>
    </source>
</reference>
<sequence>MIVSHQHRFVFAAIPKTGTHSVREVLRERMGPGDLEQVGLFVNKRFPFPELAAIPHGHIGLSQIRPHIGEQAFADYFKFAFVRNPFDRFVSYCAFMTRAGGEFQREPQAVMRHVLFRLRPMHHVLFQPQYSFLIGEDGGLLADRVGRVEDMQASFDGICERIGIASAPLGQVNSSQRGSYRDYYDQALIDGVSELYRRDLELFDYAF</sequence>
<keyword evidence="7" id="KW-0325">Glycoprotein</keyword>
<dbReference type="GO" id="GO:0008146">
    <property type="term" value="F:sulfotransferase activity"/>
    <property type="evidence" value="ECO:0007669"/>
    <property type="project" value="InterPro"/>
</dbReference>
<keyword evidence="2 8" id="KW-0808">Transferase</keyword>
<dbReference type="InterPro" id="IPR027417">
    <property type="entry name" value="P-loop_NTPase"/>
</dbReference>
<dbReference type="PANTHER" id="PTHR12137:SF54">
    <property type="entry name" value="CARBOHYDRATE SULFOTRANSFERASE"/>
    <property type="match status" value="1"/>
</dbReference>
<evidence type="ECO:0000313" key="11">
    <source>
        <dbReference type="Proteomes" id="UP000320431"/>
    </source>
</evidence>
<keyword evidence="5" id="KW-0333">Golgi apparatus</keyword>
<reference evidence="8 10" key="1">
    <citation type="submission" date="2018-05" db="EMBL/GenBank/DDBJ databases">
        <title>The complete genome of Lysobacter maris HZ9B, a marine bacterium antagonistic against terrestrial plant pathogens.</title>
        <authorList>
            <person name="Zhang X.-Q."/>
        </authorList>
    </citation>
    <scope>NUCLEOTIDE SEQUENCE [LARGE SCALE GENOMIC DNA]</scope>
    <source>
        <strain evidence="8 10">HZ9B</strain>
    </source>
</reference>
<name>A0A2U9TJS9_9GAMM</name>
<dbReference type="PANTHER" id="PTHR12137">
    <property type="entry name" value="CARBOHYDRATE SULFOTRANSFERASE"/>
    <property type="match status" value="1"/>
</dbReference>
<dbReference type="Pfam" id="PF03567">
    <property type="entry name" value="Sulfotransfer_2"/>
    <property type="match status" value="1"/>
</dbReference>
<accession>A0A2U9TJS9</accession>